<sequence>MQEIMSTTANPENDYEGHSHGNTTLTDFPSSTLTSIILPIIFYTVFVIGFLGNGLVVYVMYRMRSSKKIADLFVVNLAIADLIFLGTLPFWATEYLMGGNWVFGRTFCKLTSTLTLFSAYGSVFFLSMMAVDRLGVVVFYKRYNHRRTTKKAIVVILLLWMASTVTSLVALYFRDTEIDHATGHTHCRWYFDESLVSHKAWYCIHFILRFIVGFGVPLSITVICYIVIFMYLRGRRSKKKLLRKKQDRVTLTVLVVIVVFIICWMPNQISNFIYVAQGLEIIDLPGSDLQYYIHLFANTLAWAHSCFNPFLYAFMREDVRHKFVEITNNCLPCGRTTYTPQVQRRITQSTKLSTLRKYRTHFKQTQLCVPETQFPLALEVKLSRSEIDGNNKEDECVLPRVSTV</sequence>
<feature type="transmembrane region" description="Helical" evidence="8">
    <location>
        <begin position="119"/>
        <end position="140"/>
    </location>
</feature>
<evidence type="ECO:0000256" key="8">
    <source>
        <dbReference type="SAM" id="Phobius"/>
    </source>
</evidence>
<dbReference type="PANTHER" id="PTHR10489:SF932">
    <property type="entry name" value="G-PROTEIN COUPLED RECEPTORS FAMILY 1 PROFILE DOMAIN-CONTAINING PROTEIN"/>
    <property type="match status" value="1"/>
</dbReference>
<name>A0A6F9DUB2_9ASCI</name>
<dbReference type="SMART" id="SM01381">
    <property type="entry name" value="7TM_GPCR_Srsx"/>
    <property type="match status" value="1"/>
</dbReference>
<dbReference type="InterPro" id="IPR050119">
    <property type="entry name" value="CCR1-9-like"/>
</dbReference>
<evidence type="ECO:0000256" key="2">
    <source>
        <dbReference type="ARBA" id="ARBA00022692"/>
    </source>
</evidence>
<accession>A0A6F9DUB2</accession>
<protein>
    <submittedName>
        <fullName evidence="10">Somatostatin receptor type 5-like</fullName>
    </submittedName>
</protein>
<proteinExistence type="evidence at transcript level"/>
<dbReference type="PROSITE" id="PS50262">
    <property type="entry name" value="G_PROTEIN_RECEP_F1_2"/>
    <property type="match status" value="1"/>
</dbReference>
<feature type="transmembrane region" description="Helical" evidence="8">
    <location>
        <begin position="289"/>
        <end position="314"/>
    </location>
</feature>
<keyword evidence="6 10" id="KW-0675">Receptor</keyword>
<dbReference type="Pfam" id="PF00001">
    <property type="entry name" value="7tm_1"/>
    <property type="match status" value="1"/>
</dbReference>
<evidence type="ECO:0000259" key="9">
    <source>
        <dbReference type="PROSITE" id="PS50262"/>
    </source>
</evidence>
<keyword evidence="7" id="KW-0807">Transducer</keyword>
<evidence type="ECO:0000256" key="7">
    <source>
        <dbReference type="ARBA" id="ARBA00023224"/>
    </source>
</evidence>
<dbReference type="PRINTS" id="PR00526">
    <property type="entry name" value="FMETLEUPHER"/>
</dbReference>
<feature type="transmembrane region" description="Helical" evidence="8">
    <location>
        <begin position="206"/>
        <end position="228"/>
    </location>
</feature>
<keyword evidence="2 8" id="KW-0812">Transmembrane</keyword>
<keyword evidence="4" id="KW-0297">G-protein coupled receptor</keyword>
<dbReference type="PRINTS" id="PR00237">
    <property type="entry name" value="GPCRRHODOPSN"/>
</dbReference>
<reference evidence="10" key="1">
    <citation type="submission" date="2020-04" db="EMBL/GenBank/DDBJ databases">
        <authorList>
            <person name="Neveu A P."/>
        </authorList>
    </citation>
    <scope>NUCLEOTIDE SEQUENCE</scope>
    <source>
        <tissue evidence="10">Whole embryo</tissue>
    </source>
</reference>
<dbReference type="Gene3D" id="1.20.1070.10">
    <property type="entry name" value="Rhodopsin 7-helix transmembrane proteins"/>
    <property type="match status" value="1"/>
</dbReference>
<feature type="transmembrane region" description="Helical" evidence="8">
    <location>
        <begin position="152"/>
        <end position="173"/>
    </location>
</feature>
<dbReference type="AlphaFoldDB" id="A0A6F9DUB2"/>
<dbReference type="GO" id="GO:0004930">
    <property type="term" value="F:G protein-coupled receptor activity"/>
    <property type="evidence" value="ECO:0007669"/>
    <property type="project" value="UniProtKB-KW"/>
</dbReference>
<gene>
    <name evidence="10" type="primary">Sstr5-002</name>
</gene>
<comment type="subcellular location">
    <subcellularLocation>
        <location evidence="1">Membrane</location>
        <topology evidence="1">Multi-pass membrane protein</topology>
    </subcellularLocation>
</comment>
<evidence type="ECO:0000256" key="6">
    <source>
        <dbReference type="ARBA" id="ARBA00023170"/>
    </source>
</evidence>
<dbReference type="SUPFAM" id="SSF81321">
    <property type="entry name" value="Family A G protein-coupled receptor-like"/>
    <property type="match status" value="1"/>
</dbReference>
<feature type="transmembrane region" description="Helical" evidence="8">
    <location>
        <begin position="249"/>
        <end position="269"/>
    </location>
</feature>
<evidence type="ECO:0000256" key="4">
    <source>
        <dbReference type="ARBA" id="ARBA00023040"/>
    </source>
</evidence>
<feature type="domain" description="G-protein coupled receptors family 1 profile" evidence="9">
    <location>
        <begin position="52"/>
        <end position="312"/>
    </location>
</feature>
<dbReference type="InterPro" id="IPR017452">
    <property type="entry name" value="GPCR_Rhodpsn_7TM"/>
</dbReference>
<feature type="transmembrane region" description="Helical" evidence="8">
    <location>
        <begin position="73"/>
        <end position="92"/>
    </location>
</feature>
<evidence type="ECO:0000256" key="5">
    <source>
        <dbReference type="ARBA" id="ARBA00023136"/>
    </source>
</evidence>
<keyword evidence="3 8" id="KW-1133">Transmembrane helix</keyword>
<dbReference type="EMBL" id="LR790756">
    <property type="protein sequence ID" value="CAB3266618.1"/>
    <property type="molecule type" value="mRNA"/>
</dbReference>
<keyword evidence="5 8" id="KW-0472">Membrane</keyword>
<feature type="transmembrane region" description="Helical" evidence="8">
    <location>
        <begin position="36"/>
        <end position="61"/>
    </location>
</feature>
<evidence type="ECO:0000313" key="10">
    <source>
        <dbReference type="EMBL" id="CAB3266618.1"/>
    </source>
</evidence>
<organism evidence="10">
    <name type="scientific">Phallusia mammillata</name>
    <dbReference type="NCBI Taxonomy" id="59560"/>
    <lineage>
        <taxon>Eukaryota</taxon>
        <taxon>Metazoa</taxon>
        <taxon>Chordata</taxon>
        <taxon>Tunicata</taxon>
        <taxon>Ascidiacea</taxon>
        <taxon>Phlebobranchia</taxon>
        <taxon>Ascidiidae</taxon>
        <taxon>Phallusia</taxon>
    </lineage>
</organism>
<dbReference type="GO" id="GO:0016020">
    <property type="term" value="C:membrane"/>
    <property type="evidence" value="ECO:0007669"/>
    <property type="project" value="UniProtKB-SubCell"/>
</dbReference>
<dbReference type="PANTHER" id="PTHR10489">
    <property type="entry name" value="CELL ADHESION MOLECULE"/>
    <property type="match status" value="1"/>
</dbReference>
<evidence type="ECO:0000256" key="3">
    <source>
        <dbReference type="ARBA" id="ARBA00022989"/>
    </source>
</evidence>
<evidence type="ECO:0000256" key="1">
    <source>
        <dbReference type="ARBA" id="ARBA00004141"/>
    </source>
</evidence>
<dbReference type="InterPro" id="IPR000276">
    <property type="entry name" value="GPCR_Rhodpsn"/>
</dbReference>